<evidence type="ECO:0000313" key="3">
    <source>
        <dbReference type="Proteomes" id="UP001328107"/>
    </source>
</evidence>
<protein>
    <recommendedName>
        <fullName evidence="1">ABC transporter domain-containing protein</fullName>
    </recommendedName>
</protein>
<dbReference type="SUPFAM" id="SSF52540">
    <property type="entry name" value="P-loop containing nucleoside triphosphate hydrolases"/>
    <property type="match status" value="1"/>
</dbReference>
<feature type="non-terminal residue" evidence="2">
    <location>
        <position position="170"/>
    </location>
</feature>
<evidence type="ECO:0000259" key="1">
    <source>
        <dbReference type="Pfam" id="PF00005"/>
    </source>
</evidence>
<dbReference type="EMBL" id="BTRK01000004">
    <property type="protein sequence ID" value="GMR46907.1"/>
    <property type="molecule type" value="Genomic_DNA"/>
</dbReference>
<evidence type="ECO:0000313" key="2">
    <source>
        <dbReference type="EMBL" id="GMR46907.1"/>
    </source>
</evidence>
<dbReference type="Gene3D" id="3.40.50.300">
    <property type="entry name" value="P-loop containing nucleotide triphosphate hydrolases"/>
    <property type="match status" value="1"/>
</dbReference>
<reference evidence="3" key="1">
    <citation type="submission" date="2022-10" db="EMBL/GenBank/DDBJ databases">
        <title>Genome assembly of Pristionchus species.</title>
        <authorList>
            <person name="Yoshida K."/>
            <person name="Sommer R.J."/>
        </authorList>
    </citation>
    <scope>NUCLEOTIDE SEQUENCE [LARGE SCALE GENOMIC DNA]</scope>
    <source>
        <strain evidence="3">RS5460</strain>
    </source>
</reference>
<dbReference type="InterPro" id="IPR027417">
    <property type="entry name" value="P-loop_NTPase"/>
</dbReference>
<accession>A0AAN5CM12</accession>
<gene>
    <name evidence="2" type="ORF">PMAYCL1PPCAC_17102</name>
</gene>
<keyword evidence="3" id="KW-1185">Reference proteome</keyword>
<organism evidence="2 3">
    <name type="scientific">Pristionchus mayeri</name>
    <dbReference type="NCBI Taxonomy" id="1317129"/>
    <lineage>
        <taxon>Eukaryota</taxon>
        <taxon>Metazoa</taxon>
        <taxon>Ecdysozoa</taxon>
        <taxon>Nematoda</taxon>
        <taxon>Chromadorea</taxon>
        <taxon>Rhabditida</taxon>
        <taxon>Rhabditina</taxon>
        <taxon>Diplogasteromorpha</taxon>
        <taxon>Diplogasteroidea</taxon>
        <taxon>Neodiplogasteridae</taxon>
        <taxon>Pristionchus</taxon>
    </lineage>
</organism>
<dbReference type="GO" id="GO:0005524">
    <property type="term" value="F:ATP binding"/>
    <property type="evidence" value="ECO:0007669"/>
    <property type="project" value="InterPro"/>
</dbReference>
<feature type="non-terminal residue" evidence="2">
    <location>
        <position position="1"/>
    </location>
</feature>
<proteinExistence type="predicted"/>
<dbReference type="FunFam" id="3.40.50.300:FF:002694">
    <property type="entry name" value="HAlF transporter (PGP related)"/>
    <property type="match status" value="1"/>
</dbReference>
<dbReference type="PANTHER" id="PTHR43394:SF1">
    <property type="entry name" value="ATP-BINDING CASSETTE SUB-FAMILY B MEMBER 10, MITOCHONDRIAL"/>
    <property type="match status" value="1"/>
</dbReference>
<sequence>ELLVRKPRIRTDGTNMQPVKGELRIEGVSFKYPIRPTNQVLKDLDLHIRSGEAIALVGPSGGGKSTIVALLERFYDPDEGEITLDGFPVRDFDHEYYHRKVALVAQEPVLYDCSVRENIGFGCDATDEEIKEAAKMANAHDFVMGLEKGYETSCGEKGAQMSGGQKQRIA</sequence>
<dbReference type="GO" id="GO:0015421">
    <property type="term" value="F:ABC-type oligopeptide transporter activity"/>
    <property type="evidence" value="ECO:0007669"/>
    <property type="project" value="TreeGrafter"/>
</dbReference>
<dbReference type="Pfam" id="PF00005">
    <property type="entry name" value="ABC_tran"/>
    <property type="match status" value="1"/>
</dbReference>
<dbReference type="GO" id="GO:0016887">
    <property type="term" value="F:ATP hydrolysis activity"/>
    <property type="evidence" value="ECO:0007669"/>
    <property type="project" value="InterPro"/>
</dbReference>
<dbReference type="AlphaFoldDB" id="A0AAN5CM12"/>
<dbReference type="InterPro" id="IPR003439">
    <property type="entry name" value="ABC_transporter-like_ATP-bd"/>
</dbReference>
<name>A0AAN5CM12_9BILA</name>
<feature type="domain" description="ABC transporter" evidence="1">
    <location>
        <begin position="41"/>
        <end position="170"/>
    </location>
</feature>
<dbReference type="InterPro" id="IPR039421">
    <property type="entry name" value="Type_1_exporter"/>
</dbReference>
<dbReference type="Proteomes" id="UP001328107">
    <property type="component" value="Unassembled WGS sequence"/>
</dbReference>
<comment type="caution">
    <text evidence="2">The sequence shown here is derived from an EMBL/GenBank/DDBJ whole genome shotgun (WGS) entry which is preliminary data.</text>
</comment>
<dbReference type="PANTHER" id="PTHR43394">
    <property type="entry name" value="ATP-DEPENDENT PERMEASE MDL1, MITOCHONDRIAL"/>
    <property type="match status" value="1"/>
</dbReference>